<dbReference type="EMBL" id="BRYB01000271">
    <property type="protein sequence ID" value="GMI26701.1"/>
    <property type="molecule type" value="Genomic_DNA"/>
</dbReference>
<accession>A0ABQ6MIU3</accession>
<dbReference type="SUPFAM" id="SSF57184">
    <property type="entry name" value="Growth factor receptor domain"/>
    <property type="match status" value="5"/>
</dbReference>
<dbReference type="Gene3D" id="2.20.70.10">
    <property type="match status" value="1"/>
</dbReference>
<dbReference type="SMART" id="SM01411">
    <property type="entry name" value="Ephrin_rec_like"/>
    <property type="match status" value="12"/>
</dbReference>
<dbReference type="CDD" id="cd00201">
    <property type="entry name" value="WW"/>
    <property type="match status" value="1"/>
</dbReference>
<dbReference type="InterPro" id="IPR001202">
    <property type="entry name" value="WW_dom"/>
</dbReference>
<name>A0ABQ6MIU3_9STRA</name>
<keyword evidence="5" id="KW-1185">Reference proteome</keyword>
<evidence type="ECO:0000256" key="1">
    <source>
        <dbReference type="SAM" id="MobiDB-lite"/>
    </source>
</evidence>
<keyword evidence="2" id="KW-0472">Membrane</keyword>
<dbReference type="Gene3D" id="2.10.50.10">
    <property type="entry name" value="Tumor Necrosis Factor Receptor, subunit A, domain 2"/>
    <property type="match status" value="5"/>
</dbReference>
<dbReference type="SMART" id="SM00456">
    <property type="entry name" value="WW"/>
    <property type="match status" value="1"/>
</dbReference>
<comment type="caution">
    <text evidence="4">The sequence shown here is derived from an EMBL/GenBank/DDBJ whole genome shotgun (WGS) entry which is preliminary data.</text>
</comment>
<organism evidence="4 5">
    <name type="scientific">Tetraparma gracilis</name>
    <dbReference type="NCBI Taxonomy" id="2962635"/>
    <lineage>
        <taxon>Eukaryota</taxon>
        <taxon>Sar</taxon>
        <taxon>Stramenopiles</taxon>
        <taxon>Ochrophyta</taxon>
        <taxon>Bolidophyceae</taxon>
        <taxon>Parmales</taxon>
        <taxon>Triparmaceae</taxon>
        <taxon>Tetraparma</taxon>
    </lineage>
</organism>
<dbReference type="InterPro" id="IPR036020">
    <property type="entry name" value="WW_dom_sf"/>
</dbReference>
<keyword evidence="2" id="KW-1133">Transmembrane helix</keyword>
<protein>
    <recommendedName>
        <fullName evidence="3">WW domain-containing protein</fullName>
    </recommendedName>
</protein>
<feature type="compositionally biased region" description="Pro residues" evidence="1">
    <location>
        <begin position="1437"/>
        <end position="1448"/>
    </location>
</feature>
<evidence type="ECO:0000259" key="3">
    <source>
        <dbReference type="PROSITE" id="PS50020"/>
    </source>
</evidence>
<feature type="domain" description="WW" evidence="3">
    <location>
        <begin position="1404"/>
        <end position="1438"/>
    </location>
</feature>
<gene>
    <name evidence="4" type="ORF">TeGR_g5226</name>
</gene>
<feature type="region of interest" description="Disordered" evidence="1">
    <location>
        <begin position="928"/>
        <end position="973"/>
    </location>
</feature>
<feature type="compositionally biased region" description="Polar residues" evidence="1">
    <location>
        <begin position="1425"/>
        <end position="1435"/>
    </location>
</feature>
<dbReference type="PANTHER" id="PTHR46967">
    <property type="entry name" value="INSULIN-LIKE GROWTH FACTOR BINDING PROTEIN,N-TERMINAL"/>
    <property type="match status" value="1"/>
</dbReference>
<dbReference type="PROSITE" id="PS50020">
    <property type="entry name" value="WW_DOMAIN_2"/>
    <property type="match status" value="1"/>
</dbReference>
<feature type="transmembrane region" description="Helical" evidence="2">
    <location>
        <begin position="1283"/>
        <end position="1301"/>
    </location>
</feature>
<keyword evidence="2" id="KW-0812">Transmembrane</keyword>
<dbReference type="InterPro" id="IPR009030">
    <property type="entry name" value="Growth_fac_rcpt_cys_sf"/>
</dbReference>
<feature type="compositionally biased region" description="Basic residues" evidence="1">
    <location>
        <begin position="1336"/>
        <end position="1356"/>
    </location>
</feature>
<evidence type="ECO:0000313" key="4">
    <source>
        <dbReference type="EMBL" id="GMI26701.1"/>
    </source>
</evidence>
<sequence length="1448" mass="151130">YVSSTDVQDLFDGGLGAMSGATQCISCVPGRYSEEDENFLCDTCKGNTYSDANGATECPYCPGGTQAEYHISLNFTMGSNVPATGGADTVAGTASTACVPCGIGKYSSWYDDDSGEFSETKMKAGCLPCVGGFGLGYTSEPGSTACVKCPTGKRGDSGGICVDCTPGKFQHEEGGSVCDPCELYGNQVAGETDLTGWVSNSSATDCVGCAPGTYKSDNKCKICPAGTYSTFAQDVCLSCTTVGLGYSSEAGSASCSKCPAGTWAEGTTEPICTECPVSKYSSEEGAQLCMECPFQTTAEEPGSTKCDFCPAGKYEQDNACSQCPDGKAREAESSLECTYCTPGKVSGFAKINNGGGTIGNGHESCTPCGLNTYNSGNAASASDTSACVSCEAGKYGPFNSEGALPSCADCPAGRYQADSGQAYCTPCSPGQGSADGATFCSECAANEISRGNEACSTCPAGYKPLAGNSVCSPCSDGKYSSAGDAECTECPAGKYGSLNQINADDCATCDAGKYADAGSMQCDSCQQGKYAAAPMASECDECLAGKTSKGLGNIACFDCPSGSDSDAGSLTGCSSCIAGKYTNTPGTPACQDCGTGKYSSDIGTVTCSTCEPGKYSDSSRIMCNSCTAGKSSNPPDSNDCTQCPTGMYSPFSTSPVCEYCEAGKQVENAQTGCEDCDPGYTSDGVGGACASCPDGTYSVVEGGACYSHPSSFEGCTPSQNPAYTNACEYYWNKKWSPIAEGLGSPIEGCASHSSCENDTDDDDWDPEDETEIKYKIYCDACEAGFESYSISASTEYETIDSAVCQSAMNNKPTFCYKPSSFSVCPYGAVCQYMYRGDFVMKNGGEDSPFGGSCEEYELCNIDSVTLASPTYYVTCKQCLEDQDYTGASFRTTNLGTCSVGSNGGIPTLCARVTGWDTCPDVLAAETATPTAAPSSAPTEFSPTAAPTDAPTSSPTTPPTANPTPTPADPTSNPTPTPIVVDACDACCATGTCSFGGSATEDCECDRRRSLGLCDSCCAIGQSTCDSSSFTDGCVCPTDPPATSPPTPTPGPEADMTCMYEYNNVWVEVSPNEAAPDPNCETYEMCTSDSGAFYLQCTQCKEGFLNARLSAETTKCSTNNPTKCVENNDGSDYDFTVCPVSSTRNIECMYLASGNWRDLPTSPFRVQTGETSYEDSCLSYELCLHDLSTDGTDRYYLMCQTCDFSKGYFLTNSGQKQSEVMGTCDAIGANVMSCSAAETTSSPTPVVFDTNSPTMSPSSAPTLATSNDKDAGNSNISKLMKDNMGATIGGIIGAIVVVGCIINKMFKCNPNKFDEDDDAINDEFEQNVRDEEERDRKLRKKKDKRGSGHGKKKKKKKDRDGEMEMGDAKMWGGDDDDDEQFGVENPMANSKKGAGAPPPPPPPPAAEASKWSKVMDEASGYPYWYNNETGESSWTDPASPPPPPPPPPM</sequence>
<feature type="compositionally biased region" description="Basic and acidic residues" evidence="1">
    <location>
        <begin position="1325"/>
        <end position="1335"/>
    </location>
</feature>
<feature type="region of interest" description="Disordered" evidence="1">
    <location>
        <begin position="1323"/>
        <end position="1448"/>
    </location>
</feature>
<feature type="non-terminal residue" evidence="4">
    <location>
        <position position="1"/>
    </location>
</feature>
<dbReference type="Proteomes" id="UP001165060">
    <property type="component" value="Unassembled WGS sequence"/>
</dbReference>
<dbReference type="SMART" id="SM00261">
    <property type="entry name" value="FU"/>
    <property type="match status" value="5"/>
</dbReference>
<dbReference type="InterPro" id="IPR006212">
    <property type="entry name" value="Furin_repeat"/>
</dbReference>
<feature type="region of interest" description="Disordered" evidence="1">
    <location>
        <begin position="1240"/>
        <end position="1271"/>
    </location>
</feature>
<dbReference type="SUPFAM" id="SSF51045">
    <property type="entry name" value="WW domain"/>
    <property type="match status" value="1"/>
</dbReference>
<feature type="compositionally biased region" description="Pro residues" evidence="1">
    <location>
        <begin position="1395"/>
        <end position="1404"/>
    </location>
</feature>
<dbReference type="PANTHER" id="PTHR46967:SF2">
    <property type="entry name" value="SUSHI, VON WILLEBRAND FACTOR TYPE A, EGF AND PENTRAXIN DOMAIN-CONTAINING PROTEIN 1-LIKE"/>
    <property type="match status" value="1"/>
</dbReference>
<reference evidence="4 5" key="1">
    <citation type="journal article" date="2023" name="Commun. Biol.">
        <title>Genome analysis of Parmales, the sister group of diatoms, reveals the evolutionary specialization of diatoms from phago-mixotrophs to photoautotrophs.</title>
        <authorList>
            <person name="Ban H."/>
            <person name="Sato S."/>
            <person name="Yoshikawa S."/>
            <person name="Yamada K."/>
            <person name="Nakamura Y."/>
            <person name="Ichinomiya M."/>
            <person name="Sato N."/>
            <person name="Blanc-Mathieu R."/>
            <person name="Endo H."/>
            <person name="Kuwata A."/>
            <person name="Ogata H."/>
        </authorList>
    </citation>
    <scope>NUCLEOTIDE SEQUENCE [LARGE SCALE GENOMIC DNA]</scope>
</reference>
<dbReference type="PROSITE" id="PS01159">
    <property type="entry name" value="WW_DOMAIN_1"/>
    <property type="match status" value="1"/>
</dbReference>
<feature type="compositionally biased region" description="Low complexity" evidence="1">
    <location>
        <begin position="928"/>
        <end position="954"/>
    </location>
</feature>
<proteinExistence type="predicted"/>
<evidence type="ECO:0000256" key="2">
    <source>
        <dbReference type="SAM" id="Phobius"/>
    </source>
</evidence>
<feature type="compositionally biased region" description="Pro residues" evidence="1">
    <location>
        <begin position="955"/>
        <end position="973"/>
    </location>
</feature>
<dbReference type="Pfam" id="PF00397">
    <property type="entry name" value="WW"/>
    <property type="match status" value="1"/>
</dbReference>
<evidence type="ECO:0000313" key="5">
    <source>
        <dbReference type="Proteomes" id="UP001165060"/>
    </source>
</evidence>